<sequence>MATRAGARLTGLLFALFLSSVSSLSFHTRPLGNEYSKERAPAPPSPEVVVLCVAVSGRGGLCEERALGSRTHLCFRTLSPCRISERTVSSRDGVGRQCCPPLCTPRIRFVAVLTALPFSTYLCPA</sequence>
<gene>
    <name evidence="2" type="ORF">TVY486_1102820</name>
</gene>
<name>G0UAG4_TRYVY</name>
<evidence type="ECO:0008006" key="3">
    <source>
        <dbReference type="Google" id="ProtNLM"/>
    </source>
</evidence>
<dbReference type="VEuPathDB" id="TriTrypDB:TvY486_1102820"/>
<evidence type="ECO:0000313" key="2">
    <source>
        <dbReference type="EMBL" id="CCC52797.1"/>
    </source>
</evidence>
<organism evidence="2">
    <name type="scientific">Trypanosoma vivax (strain Y486)</name>
    <dbReference type="NCBI Taxonomy" id="1055687"/>
    <lineage>
        <taxon>Eukaryota</taxon>
        <taxon>Discoba</taxon>
        <taxon>Euglenozoa</taxon>
        <taxon>Kinetoplastea</taxon>
        <taxon>Metakinetoplastina</taxon>
        <taxon>Trypanosomatida</taxon>
        <taxon>Trypanosomatidae</taxon>
        <taxon>Trypanosoma</taxon>
        <taxon>Duttonella</taxon>
    </lineage>
</organism>
<accession>G0UAG4</accession>
<feature type="signal peptide" evidence="1">
    <location>
        <begin position="1"/>
        <end position="23"/>
    </location>
</feature>
<feature type="chain" id="PRO_5003410092" description="Secreted protein" evidence="1">
    <location>
        <begin position="24"/>
        <end position="125"/>
    </location>
</feature>
<proteinExistence type="predicted"/>
<keyword evidence="1" id="KW-0732">Signal</keyword>
<dbReference type="AlphaFoldDB" id="G0UAG4"/>
<protein>
    <recommendedName>
        <fullName evidence="3">Secreted protein</fullName>
    </recommendedName>
</protein>
<dbReference type="EMBL" id="HE573027">
    <property type="protein sequence ID" value="CCC52797.1"/>
    <property type="molecule type" value="Genomic_DNA"/>
</dbReference>
<reference evidence="2" key="1">
    <citation type="journal article" date="2012" name="Proc. Natl. Acad. Sci. U.S.A.">
        <title>Antigenic diversity is generated by distinct evolutionary mechanisms in African trypanosome species.</title>
        <authorList>
            <person name="Jackson A.P."/>
            <person name="Berry A."/>
            <person name="Aslett M."/>
            <person name="Allison H.C."/>
            <person name="Burton P."/>
            <person name="Vavrova-Anderson J."/>
            <person name="Brown R."/>
            <person name="Browne H."/>
            <person name="Corton N."/>
            <person name="Hauser H."/>
            <person name="Gamble J."/>
            <person name="Gilderthorp R."/>
            <person name="Marcello L."/>
            <person name="McQuillan J."/>
            <person name="Otto T.D."/>
            <person name="Quail M.A."/>
            <person name="Sanders M.J."/>
            <person name="van Tonder A."/>
            <person name="Ginger M.L."/>
            <person name="Field M.C."/>
            <person name="Barry J.D."/>
            <person name="Hertz-Fowler C."/>
            <person name="Berriman M."/>
        </authorList>
    </citation>
    <scope>NUCLEOTIDE SEQUENCE</scope>
    <source>
        <strain evidence="2">Y486</strain>
    </source>
</reference>
<evidence type="ECO:0000256" key="1">
    <source>
        <dbReference type="SAM" id="SignalP"/>
    </source>
</evidence>